<gene>
    <name evidence="5" type="ORF">GPUN_1923</name>
</gene>
<dbReference type="GO" id="GO:0003677">
    <property type="term" value="F:DNA binding"/>
    <property type="evidence" value="ECO:0007669"/>
    <property type="project" value="UniProtKB-KW"/>
</dbReference>
<dbReference type="GO" id="GO:0003700">
    <property type="term" value="F:DNA-binding transcription factor activity"/>
    <property type="evidence" value="ECO:0007669"/>
    <property type="project" value="InterPro"/>
</dbReference>
<dbReference type="PANTHER" id="PTHR35790">
    <property type="entry name" value="HTH-TYPE TRANSCRIPTIONAL REGULATOR PCHR"/>
    <property type="match status" value="1"/>
</dbReference>
<keyword evidence="6" id="KW-1185">Reference proteome</keyword>
<evidence type="ECO:0000259" key="4">
    <source>
        <dbReference type="PROSITE" id="PS50995"/>
    </source>
</evidence>
<dbReference type="SUPFAM" id="SSF46785">
    <property type="entry name" value="Winged helix' DNA-binding domain"/>
    <property type="match status" value="1"/>
</dbReference>
<accession>H5TCL1</accession>
<dbReference type="Proteomes" id="UP000053586">
    <property type="component" value="Unassembled WGS sequence"/>
</dbReference>
<comment type="caution">
    <text evidence="5">The sequence shown here is derived from an EMBL/GenBank/DDBJ whole genome shotgun (WGS) entry which is preliminary data.</text>
</comment>
<evidence type="ECO:0000313" key="6">
    <source>
        <dbReference type="Proteomes" id="UP000053586"/>
    </source>
</evidence>
<keyword evidence="1" id="KW-0805">Transcription regulation</keyword>
<dbReference type="RefSeq" id="WP_006005759.1">
    <property type="nucleotide sequence ID" value="NZ_BAET01000020.1"/>
</dbReference>
<keyword evidence="3" id="KW-0804">Transcription</keyword>
<dbReference type="OrthoDB" id="8906692at2"/>
<dbReference type="Gene3D" id="1.10.10.10">
    <property type="entry name" value="Winged helix-like DNA-binding domain superfamily/Winged helix DNA-binding domain"/>
    <property type="match status" value="1"/>
</dbReference>
<dbReference type="InterPro" id="IPR000835">
    <property type="entry name" value="HTH_MarR-typ"/>
</dbReference>
<sequence>MSDKNENTTKTSLLILERYLPYRLSILSNRTSSLVAQSYKDRFGLSITQWRIMAVLGEYPGASADEISAKTQIEKSLISRAISNLLNRNLIQRQISKEDKRRTKIDLTETGYDVYSQIVPLSLKYEEQILSCLSDDEQALLSELIDRLYVNAVKLQF</sequence>
<keyword evidence="2" id="KW-0238">DNA-binding</keyword>
<dbReference type="AlphaFoldDB" id="H5TCL1"/>
<protein>
    <submittedName>
        <fullName evidence="5">Probable transcriptional regulator, marr family protein</fullName>
    </submittedName>
</protein>
<dbReference type="InterPro" id="IPR036390">
    <property type="entry name" value="WH_DNA-bd_sf"/>
</dbReference>
<dbReference type="eggNOG" id="COG1846">
    <property type="taxonomic scope" value="Bacteria"/>
</dbReference>
<reference evidence="5 6" key="1">
    <citation type="journal article" date="2012" name="J. Bacteriol.">
        <title>Genome sequence of proteorhodopsin-containing sea ice bacterium Glaciecola punicea ACAM 611T.</title>
        <authorList>
            <person name="Qin Q.-L."/>
            <person name="Xie B.-B."/>
            <person name="Shu Y.-L."/>
            <person name="Rong J.-C."/>
            <person name="Zhao D.-L."/>
            <person name="Zhang X.-Y."/>
            <person name="Chen X.-L."/>
            <person name="Zhou B.-C."/>
            <person name="Zhanga Y.-Z."/>
        </authorList>
    </citation>
    <scope>NUCLEOTIDE SEQUENCE [LARGE SCALE GENOMIC DNA]</scope>
    <source>
        <strain evidence="5 6">ACAM 611</strain>
    </source>
</reference>
<dbReference type="EMBL" id="BAET01000020">
    <property type="protein sequence ID" value="GAB56038.1"/>
    <property type="molecule type" value="Genomic_DNA"/>
</dbReference>
<dbReference type="PANTHER" id="PTHR35790:SF4">
    <property type="entry name" value="HTH-TYPE TRANSCRIPTIONAL REGULATOR PCHR"/>
    <property type="match status" value="1"/>
</dbReference>
<dbReference type="STRING" id="56804.BAE46_07240"/>
<dbReference type="PRINTS" id="PR00598">
    <property type="entry name" value="HTHMARR"/>
</dbReference>
<reference evidence="5 6" key="2">
    <citation type="journal article" date="2017" name="Antonie Van Leeuwenhoek">
        <title>Rhizobium rhizosphaerae sp. nov., a novel species isolated from rice rhizosphere.</title>
        <authorList>
            <person name="Zhao J.J."/>
            <person name="Zhang J."/>
            <person name="Zhang R.J."/>
            <person name="Zhang C.W."/>
            <person name="Yin H.Q."/>
            <person name="Zhang X.X."/>
        </authorList>
    </citation>
    <scope>NUCLEOTIDE SEQUENCE [LARGE SCALE GENOMIC DNA]</scope>
    <source>
        <strain evidence="5 6">ACAM 611</strain>
    </source>
</reference>
<feature type="domain" description="HTH marR-type" evidence="4">
    <location>
        <begin position="17"/>
        <end position="150"/>
    </location>
</feature>
<dbReference type="SMART" id="SM00347">
    <property type="entry name" value="HTH_MARR"/>
    <property type="match status" value="1"/>
</dbReference>
<name>H5TCL1_9ALTE</name>
<evidence type="ECO:0000256" key="2">
    <source>
        <dbReference type="ARBA" id="ARBA00023125"/>
    </source>
</evidence>
<evidence type="ECO:0000313" key="5">
    <source>
        <dbReference type="EMBL" id="GAB56038.1"/>
    </source>
</evidence>
<proteinExistence type="predicted"/>
<evidence type="ECO:0000256" key="3">
    <source>
        <dbReference type="ARBA" id="ARBA00023163"/>
    </source>
</evidence>
<evidence type="ECO:0000256" key="1">
    <source>
        <dbReference type="ARBA" id="ARBA00023015"/>
    </source>
</evidence>
<dbReference type="InterPro" id="IPR036388">
    <property type="entry name" value="WH-like_DNA-bd_sf"/>
</dbReference>
<dbReference type="PROSITE" id="PS50995">
    <property type="entry name" value="HTH_MARR_2"/>
    <property type="match status" value="1"/>
</dbReference>
<dbReference type="InterPro" id="IPR052067">
    <property type="entry name" value="Metal_resp_HTH_trans_reg"/>
</dbReference>
<dbReference type="Pfam" id="PF12802">
    <property type="entry name" value="MarR_2"/>
    <property type="match status" value="1"/>
</dbReference>
<organism evidence="5 6">
    <name type="scientific">Glaciecola punicea ACAM 611</name>
    <dbReference type="NCBI Taxonomy" id="1121923"/>
    <lineage>
        <taxon>Bacteria</taxon>
        <taxon>Pseudomonadati</taxon>
        <taxon>Pseudomonadota</taxon>
        <taxon>Gammaproteobacteria</taxon>
        <taxon>Alteromonadales</taxon>
        <taxon>Alteromonadaceae</taxon>
        <taxon>Glaciecola</taxon>
    </lineage>
</organism>